<dbReference type="AlphaFoldDB" id="A0A9Q3BVB4"/>
<evidence type="ECO:0000313" key="2">
    <source>
        <dbReference type="Proteomes" id="UP000765509"/>
    </source>
</evidence>
<organism evidence="1 2">
    <name type="scientific">Austropuccinia psidii MF-1</name>
    <dbReference type="NCBI Taxonomy" id="1389203"/>
    <lineage>
        <taxon>Eukaryota</taxon>
        <taxon>Fungi</taxon>
        <taxon>Dikarya</taxon>
        <taxon>Basidiomycota</taxon>
        <taxon>Pucciniomycotina</taxon>
        <taxon>Pucciniomycetes</taxon>
        <taxon>Pucciniales</taxon>
        <taxon>Sphaerophragmiaceae</taxon>
        <taxon>Austropuccinia</taxon>
    </lineage>
</organism>
<proteinExistence type="predicted"/>
<protein>
    <submittedName>
        <fullName evidence="1">Uncharacterized protein</fullName>
    </submittedName>
</protein>
<keyword evidence="2" id="KW-1185">Reference proteome</keyword>
<dbReference type="Proteomes" id="UP000765509">
    <property type="component" value="Unassembled WGS sequence"/>
</dbReference>
<comment type="caution">
    <text evidence="1">The sequence shown here is derived from an EMBL/GenBank/DDBJ whole genome shotgun (WGS) entry which is preliminary data.</text>
</comment>
<gene>
    <name evidence="1" type="ORF">O181_011847</name>
</gene>
<sequence length="102" mass="12155">MFEKKRKKEAKRIFEDIGEEPIKRTMSEITPILKHFQDVLTRKVPSDPIPRSQEDDQYYEYQLELKNIHGRPEGEKIKITEIPQDLKSLKVNPREDADPHQK</sequence>
<name>A0A9Q3BVB4_9BASI</name>
<evidence type="ECO:0000313" key="1">
    <source>
        <dbReference type="EMBL" id="MBW0472132.1"/>
    </source>
</evidence>
<dbReference type="EMBL" id="AVOT02002980">
    <property type="protein sequence ID" value="MBW0472132.1"/>
    <property type="molecule type" value="Genomic_DNA"/>
</dbReference>
<accession>A0A9Q3BVB4</accession>
<reference evidence="1" key="1">
    <citation type="submission" date="2021-03" db="EMBL/GenBank/DDBJ databases">
        <title>Draft genome sequence of rust myrtle Austropuccinia psidii MF-1, a brazilian biotype.</title>
        <authorList>
            <person name="Quecine M.C."/>
            <person name="Pachon D.M.R."/>
            <person name="Bonatelli M.L."/>
            <person name="Correr F.H."/>
            <person name="Franceschini L.M."/>
            <person name="Leite T.F."/>
            <person name="Margarido G.R.A."/>
            <person name="Almeida C.A."/>
            <person name="Ferrarezi J.A."/>
            <person name="Labate C.A."/>
        </authorList>
    </citation>
    <scope>NUCLEOTIDE SEQUENCE</scope>
    <source>
        <strain evidence="1">MF-1</strain>
    </source>
</reference>